<keyword evidence="1" id="KW-0472">Membrane</keyword>
<name>A0A2P2NBR0_RHIMU</name>
<feature type="transmembrane region" description="Helical" evidence="1">
    <location>
        <begin position="6"/>
        <end position="21"/>
    </location>
</feature>
<sequence>MVNALLLNACFIHMFLAYIIIHQEILNLVKIDCLHFSGIIQCYYLLLANYFLCLNS</sequence>
<evidence type="ECO:0000313" key="2">
    <source>
        <dbReference type="EMBL" id="MBX39901.1"/>
    </source>
</evidence>
<keyword evidence="1" id="KW-0812">Transmembrane</keyword>
<accession>A0A2P2NBR0</accession>
<reference evidence="2" key="1">
    <citation type="submission" date="2018-02" db="EMBL/GenBank/DDBJ databases">
        <title>Rhizophora mucronata_Transcriptome.</title>
        <authorList>
            <person name="Meera S.P."/>
            <person name="Sreeshan A."/>
            <person name="Augustine A."/>
        </authorList>
    </citation>
    <scope>NUCLEOTIDE SEQUENCE</scope>
    <source>
        <tissue evidence="2">Leaf</tissue>
    </source>
</reference>
<protein>
    <submittedName>
        <fullName evidence="2">Uncharacterized protein</fullName>
    </submittedName>
</protein>
<dbReference type="AlphaFoldDB" id="A0A2P2NBR0"/>
<keyword evidence="1" id="KW-1133">Transmembrane helix</keyword>
<proteinExistence type="predicted"/>
<feature type="transmembrane region" description="Helical" evidence="1">
    <location>
        <begin position="33"/>
        <end position="52"/>
    </location>
</feature>
<organism evidence="2">
    <name type="scientific">Rhizophora mucronata</name>
    <name type="common">Asiatic mangrove</name>
    <dbReference type="NCBI Taxonomy" id="61149"/>
    <lineage>
        <taxon>Eukaryota</taxon>
        <taxon>Viridiplantae</taxon>
        <taxon>Streptophyta</taxon>
        <taxon>Embryophyta</taxon>
        <taxon>Tracheophyta</taxon>
        <taxon>Spermatophyta</taxon>
        <taxon>Magnoliopsida</taxon>
        <taxon>eudicotyledons</taxon>
        <taxon>Gunneridae</taxon>
        <taxon>Pentapetalae</taxon>
        <taxon>rosids</taxon>
        <taxon>fabids</taxon>
        <taxon>Malpighiales</taxon>
        <taxon>Rhizophoraceae</taxon>
        <taxon>Rhizophora</taxon>
    </lineage>
</organism>
<evidence type="ECO:0000256" key="1">
    <source>
        <dbReference type="SAM" id="Phobius"/>
    </source>
</evidence>
<dbReference type="EMBL" id="GGEC01059417">
    <property type="protein sequence ID" value="MBX39901.1"/>
    <property type="molecule type" value="Transcribed_RNA"/>
</dbReference>